<dbReference type="EMBL" id="JACCCC010000001">
    <property type="protein sequence ID" value="NYE50695.1"/>
    <property type="molecule type" value="Genomic_DNA"/>
</dbReference>
<evidence type="ECO:0000313" key="2">
    <source>
        <dbReference type="EMBL" id="NYE50695.1"/>
    </source>
</evidence>
<protein>
    <submittedName>
        <fullName evidence="2">Uncharacterized protein</fullName>
    </submittedName>
</protein>
<sequence>MQATFHSGGLFEDEGRPASVGNPRACCFRYPERTPILTVSQGRCTRS</sequence>
<organism evidence="2 3">
    <name type="scientific">Spinactinospora alkalitolerans</name>
    <dbReference type="NCBI Taxonomy" id="687207"/>
    <lineage>
        <taxon>Bacteria</taxon>
        <taxon>Bacillati</taxon>
        <taxon>Actinomycetota</taxon>
        <taxon>Actinomycetes</taxon>
        <taxon>Streptosporangiales</taxon>
        <taxon>Nocardiopsidaceae</taxon>
        <taxon>Spinactinospora</taxon>
    </lineage>
</organism>
<comment type="caution">
    <text evidence="2">The sequence shown here is derived from an EMBL/GenBank/DDBJ whole genome shotgun (WGS) entry which is preliminary data.</text>
</comment>
<feature type="region of interest" description="Disordered" evidence="1">
    <location>
        <begin position="1"/>
        <end position="20"/>
    </location>
</feature>
<proteinExistence type="predicted"/>
<gene>
    <name evidence="2" type="ORF">HDA32_005815</name>
</gene>
<reference evidence="2 3" key="1">
    <citation type="submission" date="2020-07" db="EMBL/GenBank/DDBJ databases">
        <title>Sequencing the genomes of 1000 actinobacteria strains.</title>
        <authorList>
            <person name="Klenk H.-P."/>
        </authorList>
    </citation>
    <scope>NUCLEOTIDE SEQUENCE [LARGE SCALE GENOMIC DNA]</scope>
    <source>
        <strain evidence="2 3">CXB654</strain>
    </source>
</reference>
<dbReference type="Proteomes" id="UP000589036">
    <property type="component" value="Unassembled WGS sequence"/>
</dbReference>
<dbReference type="RefSeq" id="WP_179646141.1">
    <property type="nucleotide sequence ID" value="NZ_BAAAYY010000045.1"/>
</dbReference>
<accession>A0A852U562</accession>
<dbReference type="AlphaFoldDB" id="A0A852U562"/>
<keyword evidence="3" id="KW-1185">Reference proteome</keyword>
<evidence type="ECO:0000256" key="1">
    <source>
        <dbReference type="SAM" id="MobiDB-lite"/>
    </source>
</evidence>
<name>A0A852U562_9ACTN</name>
<evidence type="ECO:0000313" key="3">
    <source>
        <dbReference type="Proteomes" id="UP000589036"/>
    </source>
</evidence>